<gene>
    <name evidence="13" type="ORF">Slati_2005900</name>
</gene>
<evidence type="ECO:0000256" key="11">
    <source>
        <dbReference type="SAM" id="MobiDB-lite"/>
    </source>
</evidence>
<evidence type="ECO:0000256" key="1">
    <source>
        <dbReference type="ARBA" id="ARBA00004123"/>
    </source>
</evidence>
<protein>
    <submittedName>
        <fullName evidence="13">Heat stress transcription factor A-5</fullName>
    </submittedName>
</protein>
<evidence type="ECO:0000256" key="3">
    <source>
        <dbReference type="ARBA" id="ARBA00022553"/>
    </source>
</evidence>
<dbReference type="PANTHER" id="PTHR10015">
    <property type="entry name" value="HEAT SHOCK TRANSCRIPTION FACTOR"/>
    <property type="match status" value="1"/>
</dbReference>
<dbReference type="SUPFAM" id="SSF46785">
    <property type="entry name" value="Winged helix' DNA-binding domain"/>
    <property type="match status" value="1"/>
</dbReference>
<comment type="similarity">
    <text evidence="9">Belongs to the HSF family.</text>
</comment>
<evidence type="ECO:0000256" key="9">
    <source>
        <dbReference type="RuleBase" id="RU004020"/>
    </source>
</evidence>
<dbReference type="InterPro" id="IPR036390">
    <property type="entry name" value="WH_DNA-bd_sf"/>
</dbReference>
<feature type="domain" description="HSF-type DNA-binding" evidence="12">
    <location>
        <begin position="23"/>
        <end position="121"/>
    </location>
</feature>
<dbReference type="Pfam" id="PF00447">
    <property type="entry name" value="HSF_DNA-bind"/>
    <property type="match status" value="1"/>
</dbReference>
<dbReference type="GO" id="GO:0000978">
    <property type="term" value="F:RNA polymerase II cis-regulatory region sequence-specific DNA binding"/>
    <property type="evidence" value="ECO:0007669"/>
    <property type="project" value="TreeGrafter"/>
</dbReference>
<dbReference type="EMBL" id="JACGWN010000007">
    <property type="protein sequence ID" value="KAL0442832.1"/>
    <property type="molecule type" value="Genomic_DNA"/>
</dbReference>
<evidence type="ECO:0000313" key="13">
    <source>
        <dbReference type="EMBL" id="KAL0442832.1"/>
    </source>
</evidence>
<evidence type="ECO:0000256" key="2">
    <source>
        <dbReference type="ARBA" id="ARBA00011233"/>
    </source>
</evidence>
<reference evidence="13" key="1">
    <citation type="submission" date="2020-06" db="EMBL/GenBank/DDBJ databases">
        <authorList>
            <person name="Li T."/>
            <person name="Hu X."/>
            <person name="Zhang T."/>
            <person name="Song X."/>
            <person name="Zhang H."/>
            <person name="Dai N."/>
            <person name="Sheng W."/>
            <person name="Hou X."/>
            <person name="Wei L."/>
        </authorList>
    </citation>
    <scope>NUCLEOTIDE SEQUENCE</scope>
    <source>
        <strain evidence="13">KEN1</strain>
        <tissue evidence="13">Leaf</tissue>
    </source>
</reference>
<keyword evidence="3" id="KW-0597">Phosphoprotein</keyword>
<feature type="coiled-coil region" evidence="10">
    <location>
        <begin position="142"/>
        <end position="190"/>
    </location>
</feature>
<keyword evidence="8" id="KW-0539">Nucleus</keyword>
<keyword evidence="10" id="KW-0175">Coiled coil</keyword>
<dbReference type="GO" id="GO:0005634">
    <property type="term" value="C:nucleus"/>
    <property type="evidence" value="ECO:0007669"/>
    <property type="project" value="UniProtKB-SubCell"/>
</dbReference>
<organism evidence="13">
    <name type="scientific">Sesamum latifolium</name>
    <dbReference type="NCBI Taxonomy" id="2727402"/>
    <lineage>
        <taxon>Eukaryota</taxon>
        <taxon>Viridiplantae</taxon>
        <taxon>Streptophyta</taxon>
        <taxon>Embryophyta</taxon>
        <taxon>Tracheophyta</taxon>
        <taxon>Spermatophyta</taxon>
        <taxon>Magnoliopsida</taxon>
        <taxon>eudicotyledons</taxon>
        <taxon>Gunneridae</taxon>
        <taxon>Pentapetalae</taxon>
        <taxon>asterids</taxon>
        <taxon>lamiids</taxon>
        <taxon>Lamiales</taxon>
        <taxon>Pedaliaceae</taxon>
        <taxon>Sesamum</taxon>
    </lineage>
</organism>
<keyword evidence="7" id="KW-0804">Transcription</keyword>
<dbReference type="SMART" id="SM00415">
    <property type="entry name" value="HSF"/>
    <property type="match status" value="1"/>
</dbReference>
<name>A0AAW2WQP1_9LAMI</name>
<feature type="region of interest" description="Disordered" evidence="11">
    <location>
        <begin position="191"/>
        <end position="221"/>
    </location>
</feature>
<dbReference type="InterPro" id="IPR036388">
    <property type="entry name" value="WH-like_DNA-bd_sf"/>
</dbReference>
<proteinExistence type="inferred from homology"/>
<keyword evidence="4" id="KW-0805">Transcription regulation</keyword>
<evidence type="ECO:0000259" key="12">
    <source>
        <dbReference type="SMART" id="SM00415"/>
    </source>
</evidence>
<evidence type="ECO:0000256" key="10">
    <source>
        <dbReference type="SAM" id="Coils"/>
    </source>
</evidence>
<dbReference type="AlphaFoldDB" id="A0AAW2WQP1"/>
<dbReference type="GO" id="GO:0003700">
    <property type="term" value="F:DNA-binding transcription factor activity"/>
    <property type="evidence" value="ECO:0007669"/>
    <property type="project" value="InterPro"/>
</dbReference>
<dbReference type="InterPro" id="IPR000232">
    <property type="entry name" value="HSF_DNA-bd"/>
</dbReference>
<dbReference type="Gene3D" id="1.10.10.10">
    <property type="entry name" value="Winged helix-like DNA-binding domain superfamily/Winged helix DNA-binding domain"/>
    <property type="match status" value="1"/>
</dbReference>
<comment type="subcellular location">
    <subcellularLocation>
        <location evidence="1">Nucleus</location>
    </subcellularLocation>
</comment>
<evidence type="ECO:0000256" key="6">
    <source>
        <dbReference type="ARBA" id="ARBA00023125"/>
    </source>
</evidence>
<sequence>MCPIMAAEEEENGVVNNGGKHKDPDKAVTELVVLDSDASETDIINGAESGSGRAGTSFVVMNPQLFAVNVLPIYFKHRNFQSFITQLNSYGFKKISWEQWEYKNEYFRKGEKHLLGNIKRIYRSNSHRTRSSAPGVDSSSCSRNMEKELELLKKENDLLNWEIKKLKEKQEILEEKVASLRHKAVNNEENKRRKLFAAQTIPPNNQTDPSTTEKNLKGKRKLEEESVATHQYQMPTMCSDPGSCSATSLELISERFIQQGKMVLDEGETGKRQPNAFISLVDLIGESSDWVEYIKEMQEKPTHLKS</sequence>
<keyword evidence="6" id="KW-0238">DNA-binding</keyword>
<evidence type="ECO:0000256" key="4">
    <source>
        <dbReference type="ARBA" id="ARBA00023015"/>
    </source>
</evidence>
<dbReference type="PANTHER" id="PTHR10015:SF456">
    <property type="entry name" value="E2F_DP FAMILY WINGED-HELIX DNA-BINDING DOMAIN-CONTAINING PROTEIN-RELATED"/>
    <property type="match status" value="1"/>
</dbReference>
<evidence type="ECO:0000256" key="7">
    <source>
        <dbReference type="ARBA" id="ARBA00023163"/>
    </source>
</evidence>
<dbReference type="FunFam" id="1.10.10.10:FF:000037">
    <property type="entry name" value="Heat stress transcription factor B-4"/>
    <property type="match status" value="1"/>
</dbReference>
<comment type="subunit">
    <text evidence="2">Homotrimer.</text>
</comment>
<accession>A0AAW2WQP1</accession>
<dbReference type="GO" id="GO:0006357">
    <property type="term" value="P:regulation of transcription by RNA polymerase II"/>
    <property type="evidence" value="ECO:0007669"/>
    <property type="project" value="TreeGrafter"/>
</dbReference>
<comment type="caution">
    <text evidence="13">The sequence shown here is derived from an EMBL/GenBank/DDBJ whole genome shotgun (WGS) entry which is preliminary data.</text>
</comment>
<dbReference type="GO" id="GO:0034605">
    <property type="term" value="P:cellular response to heat"/>
    <property type="evidence" value="ECO:0007669"/>
    <property type="project" value="TreeGrafter"/>
</dbReference>
<evidence type="ECO:0000256" key="5">
    <source>
        <dbReference type="ARBA" id="ARBA00023016"/>
    </source>
</evidence>
<reference evidence="13" key="2">
    <citation type="journal article" date="2024" name="Plant">
        <title>Genomic evolution and insights into agronomic trait innovations of Sesamum species.</title>
        <authorList>
            <person name="Miao H."/>
            <person name="Wang L."/>
            <person name="Qu L."/>
            <person name="Liu H."/>
            <person name="Sun Y."/>
            <person name="Le M."/>
            <person name="Wang Q."/>
            <person name="Wei S."/>
            <person name="Zheng Y."/>
            <person name="Lin W."/>
            <person name="Duan Y."/>
            <person name="Cao H."/>
            <person name="Xiong S."/>
            <person name="Wang X."/>
            <person name="Wei L."/>
            <person name="Li C."/>
            <person name="Ma Q."/>
            <person name="Ju M."/>
            <person name="Zhao R."/>
            <person name="Li G."/>
            <person name="Mu C."/>
            <person name="Tian Q."/>
            <person name="Mei H."/>
            <person name="Zhang T."/>
            <person name="Gao T."/>
            <person name="Zhang H."/>
        </authorList>
    </citation>
    <scope>NUCLEOTIDE SEQUENCE</scope>
    <source>
        <strain evidence="13">KEN1</strain>
    </source>
</reference>
<feature type="compositionally biased region" description="Polar residues" evidence="11">
    <location>
        <begin position="201"/>
        <end position="213"/>
    </location>
</feature>
<evidence type="ECO:0000256" key="8">
    <source>
        <dbReference type="ARBA" id="ARBA00023242"/>
    </source>
</evidence>
<keyword evidence="5" id="KW-0346">Stress response</keyword>